<dbReference type="EMBL" id="AP018786">
    <property type="protein sequence ID" value="BBF23111.1"/>
    <property type="molecule type" value="Genomic_DNA"/>
</dbReference>
<dbReference type="PROSITE" id="PS50109">
    <property type="entry name" value="HIS_KIN"/>
    <property type="match status" value="1"/>
</dbReference>
<accession>A0A2Z6I9E0</accession>
<evidence type="ECO:0000259" key="10">
    <source>
        <dbReference type="PROSITE" id="PS50110"/>
    </source>
</evidence>
<evidence type="ECO:0000256" key="4">
    <source>
        <dbReference type="ARBA" id="ARBA00022679"/>
    </source>
</evidence>
<comment type="catalytic activity">
    <reaction evidence="1">
        <text>ATP + protein L-histidine = ADP + protein N-phospho-L-histidine.</text>
        <dbReference type="EC" id="2.7.13.3"/>
    </reaction>
</comment>
<keyword evidence="8" id="KW-0472">Membrane</keyword>
<dbReference type="InterPro" id="IPR004358">
    <property type="entry name" value="Sig_transdc_His_kin-like_C"/>
</dbReference>
<keyword evidence="5" id="KW-0418">Kinase</keyword>
<dbReference type="InterPro" id="IPR005467">
    <property type="entry name" value="His_kinase_dom"/>
</dbReference>
<dbReference type="SUPFAM" id="SSF55874">
    <property type="entry name" value="ATPase domain of HSP90 chaperone/DNA topoisomerase II/histidine kinase"/>
    <property type="match status" value="1"/>
</dbReference>
<dbReference type="CDD" id="cd17546">
    <property type="entry name" value="REC_hyHK_CKI1_RcsC-like"/>
    <property type="match status" value="1"/>
</dbReference>
<dbReference type="Proteomes" id="UP000271003">
    <property type="component" value="Chromosome"/>
</dbReference>
<dbReference type="Gene3D" id="3.30.565.10">
    <property type="entry name" value="Histidine kinase-like ATPase, C-terminal domain"/>
    <property type="match status" value="1"/>
</dbReference>
<feature type="region of interest" description="Disordered" evidence="7">
    <location>
        <begin position="751"/>
        <end position="801"/>
    </location>
</feature>
<dbReference type="InterPro" id="IPR003594">
    <property type="entry name" value="HATPase_dom"/>
</dbReference>
<dbReference type="SUPFAM" id="SSF52172">
    <property type="entry name" value="CheY-like"/>
    <property type="match status" value="1"/>
</dbReference>
<evidence type="ECO:0000256" key="1">
    <source>
        <dbReference type="ARBA" id="ARBA00000085"/>
    </source>
</evidence>
<dbReference type="RefSeq" id="WP_120176751.1">
    <property type="nucleotide sequence ID" value="NZ_AP018786.1"/>
</dbReference>
<evidence type="ECO:0000259" key="9">
    <source>
        <dbReference type="PROSITE" id="PS50109"/>
    </source>
</evidence>
<keyword evidence="12" id="KW-1185">Reference proteome</keyword>
<dbReference type="InterPro" id="IPR001789">
    <property type="entry name" value="Sig_transdc_resp-reg_receiver"/>
</dbReference>
<dbReference type="InterPro" id="IPR036890">
    <property type="entry name" value="HATPase_C_sf"/>
</dbReference>
<reference evidence="11 12" key="1">
    <citation type="journal article" date="2018" name="Int. J. Syst. Evol. Microbiol.">
        <title>Mesosutterella multiformis gen. nov., sp. nov., a member of the family Sutterellaceae and Sutterella megalosphaeroides sp. nov., isolated from human faeces.</title>
        <authorList>
            <person name="Sakamoto M."/>
            <person name="Ikeyama N."/>
            <person name="Kunihiro T."/>
            <person name="Iino T."/>
            <person name="Yuki M."/>
            <person name="Ohkuma M."/>
        </authorList>
    </citation>
    <scope>NUCLEOTIDE SEQUENCE [LARGE SCALE GENOMIC DNA]</scope>
    <source>
        <strain evidence="11 12">6FBBBH3</strain>
    </source>
</reference>
<dbReference type="GO" id="GO:0000155">
    <property type="term" value="F:phosphorelay sensor kinase activity"/>
    <property type="evidence" value="ECO:0007669"/>
    <property type="project" value="InterPro"/>
</dbReference>
<dbReference type="Pfam" id="PF00072">
    <property type="entry name" value="Response_reg"/>
    <property type="match status" value="1"/>
</dbReference>
<dbReference type="InterPro" id="IPR036097">
    <property type="entry name" value="HisK_dim/P_sf"/>
</dbReference>
<dbReference type="PANTHER" id="PTHR43047">
    <property type="entry name" value="TWO-COMPONENT HISTIDINE PROTEIN KINASE"/>
    <property type="match status" value="1"/>
</dbReference>
<feature type="domain" description="Response regulatory" evidence="10">
    <location>
        <begin position="804"/>
        <end position="927"/>
    </location>
</feature>
<dbReference type="PROSITE" id="PS50110">
    <property type="entry name" value="RESPONSE_REGULATORY"/>
    <property type="match status" value="1"/>
</dbReference>
<evidence type="ECO:0000256" key="3">
    <source>
        <dbReference type="ARBA" id="ARBA00022553"/>
    </source>
</evidence>
<dbReference type="Gene3D" id="1.10.287.130">
    <property type="match status" value="1"/>
</dbReference>
<keyword evidence="3 6" id="KW-0597">Phosphoprotein</keyword>
<feature type="transmembrane region" description="Helical" evidence="8">
    <location>
        <begin position="12"/>
        <end position="38"/>
    </location>
</feature>
<dbReference type="PRINTS" id="PR00344">
    <property type="entry name" value="BCTRLSENSOR"/>
</dbReference>
<dbReference type="Pfam" id="PF02518">
    <property type="entry name" value="HATPase_c"/>
    <property type="match status" value="1"/>
</dbReference>
<evidence type="ECO:0000313" key="12">
    <source>
        <dbReference type="Proteomes" id="UP000271003"/>
    </source>
</evidence>
<dbReference type="OrthoDB" id="9796305at2"/>
<evidence type="ECO:0000313" key="11">
    <source>
        <dbReference type="EMBL" id="BBF23111.1"/>
    </source>
</evidence>
<sequence length="932" mass="103214">MYQSIPTFFGRVFNAVFNLRIFIIVVLLAADGLLYGLLRSSYVDDFQNIGVYELRGYRGEQMNRIAVIHSIAAAGYIQLEKLMGTSPTDEEILDWIRRFLVQAETMLGSKNGLNVSAAVGGRAIAIPELTPWLTSDYNLESREWYIQAKRTEEPIVSNVYQEFKTGRPVITVTRYNRAKDLMFVFDLYPAEVELPSVATEEGARGSFFLTDAEGKTFLKNSSYSTSFQIYADYVPKWLELLRSREKLEDLIIAPGPNSPFVSVYGSPLPVGGWVLHAVPTTELDRELKTLNAVFFGGTLALILAVLWGLVRIAETDRRLKRVSNTVTAMISSSELVATVNVRTGHYELLSGNARVRRMLPEFGNYALLLAHLHRYVLSNLEEFDKHMTLAGLRRLYEEGTHTFGGTFEYEDQRGGRSWMNLALLLDKTLLPDEVLVRMTDATDQHRREAAQTELLKTALEASRRSERSKQLFFHSMSHEMRTHLNAICNMTAIAERALERGTDAANLGKTKNALEHIRHGANLLLKLVNDLLELAAAREGNQTAELRPFLLAPFVEKIAHVFDVAAKKEEKRFLTDFSGLDVAVESDPVRIELVLNNLLSNAVKYTPPGRTIRFTAEHLPREGADVFRFIVRDEGIGMSDEFLKTIFEPYARERRYANREVQGTGLGMPIVKALLQILEGNVRIESVVNKGTTVIVTLPLRILTQEEKRALEAAVGGSSGSVVPAPHLPPAAVAFDAADTAAGTRAIESVMPEAASGNEPEKGATKEPADKNPTDASDVKADEKVTEKATEKTDGSSGEKPKPLCLIVEDNFINQEVLAELLDELGCRSETAENGRAAVERFDASTPGEIDLVLMDINMPEMNGLEAAAAIRARAGTRPDAVSLPIVAVTANVDFEDINAIYEAGMNGHLAKPLDFGKLRDAVVKFTGRREN</sequence>
<keyword evidence="4" id="KW-0808">Transferase</keyword>
<dbReference type="SUPFAM" id="SSF47384">
    <property type="entry name" value="Homodimeric domain of signal transducing histidine kinase"/>
    <property type="match status" value="1"/>
</dbReference>
<organism evidence="11 12">
    <name type="scientific">Sutterella megalosphaeroides</name>
    <dbReference type="NCBI Taxonomy" id="2494234"/>
    <lineage>
        <taxon>Bacteria</taxon>
        <taxon>Pseudomonadati</taxon>
        <taxon>Pseudomonadota</taxon>
        <taxon>Betaproteobacteria</taxon>
        <taxon>Burkholderiales</taxon>
        <taxon>Sutterellaceae</taxon>
        <taxon>Sutterella</taxon>
    </lineage>
</organism>
<name>A0A2Z6I9E0_9BURK</name>
<gene>
    <name evidence="11" type="ORF">SUTMEG_10020</name>
</gene>
<dbReference type="Pfam" id="PF00512">
    <property type="entry name" value="HisKA"/>
    <property type="match status" value="1"/>
</dbReference>
<dbReference type="Gene3D" id="3.30.450.20">
    <property type="entry name" value="PAS domain"/>
    <property type="match status" value="1"/>
</dbReference>
<dbReference type="SMART" id="SM00387">
    <property type="entry name" value="HATPase_c"/>
    <property type="match status" value="1"/>
</dbReference>
<feature type="modified residue" description="4-aspartylphosphate" evidence="6">
    <location>
        <position position="856"/>
    </location>
</feature>
<evidence type="ECO:0000256" key="8">
    <source>
        <dbReference type="SAM" id="Phobius"/>
    </source>
</evidence>
<proteinExistence type="predicted"/>
<dbReference type="InterPro" id="IPR003661">
    <property type="entry name" value="HisK_dim/P_dom"/>
</dbReference>
<dbReference type="EC" id="2.7.13.3" evidence="2"/>
<evidence type="ECO:0000256" key="7">
    <source>
        <dbReference type="SAM" id="MobiDB-lite"/>
    </source>
</evidence>
<keyword evidence="8" id="KW-1133">Transmembrane helix</keyword>
<dbReference type="InterPro" id="IPR011006">
    <property type="entry name" value="CheY-like_superfamily"/>
</dbReference>
<dbReference type="SMART" id="SM00388">
    <property type="entry name" value="HisKA"/>
    <property type="match status" value="1"/>
</dbReference>
<feature type="compositionally biased region" description="Basic and acidic residues" evidence="7">
    <location>
        <begin position="759"/>
        <end position="801"/>
    </location>
</feature>
<evidence type="ECO:0000256" key="6">
    <source>
        <dbReference type="PROSITE-ProRule" id="PRU00169"/>
    </source>
</evidence>
<dbReference type="SMART" id="SM00448">
    <property type="entry name" value="REC"/>
    <property type="match status" value="1"/>
</dbReference>
<dbReference type="Gene3D" id="3.40.50.2300">
    <property type="match status" value="1"/>
</dbReference>
<protein>
    <recommendedName>
        <fullName evidence="2">histidine kinase</fullName>
        <ecNumber evidence="2">2.7.13.3</ecNumber>
    </recommendedName>
</protein>
<keyword evidence="8" id="KW-0812">Transmembrane</keyword>
<feature type="transmembrane region" description="Helical" evidence="8">
    <location>
        <begin position="292"/>
        <end position="310"/>
    </location>
</feature>
<evidence type="ECO:0000256" key="5">
    <source>
        <dbReference type="ARBA" id="ARBA00022777"/>
    </source>
</evidence>
<evidence type="ECO:0000256" key="2">
    <source>
        <dbReference type="ARBA" id="ARBA00012438"/>
    </source>
</evidence>
<feature type="domain" description="Histidine kinase" evidence="9">
    <location>
        <begin position="475"/>
        <end position="702"/>
    </location>
</feature>
<dbReference type="AlphaFoldDB" id="A0A2Z6I9E0"/>
<dbReference type="KEGG" id="sutt:SUTMEG_10020"/>